<sequence length="169" mass="17387">MAGHSGPPGPAGPPGKPGAPANLVPSYCGICPPRASASAALAYEKNNGEMSGIHQTEIITSKTTYTTGSAEGSFLGGSGVYSGNNVGAAFSSAESADSASSHSLGYHNGAVIVGGTRSETAGHQLANGVESSYGKTVVNEASNEDHEKKKKKRKKHHRRKRLKKSRKVL</sequence>
<dbReference type="EMBL" id="UXUI01011957">
    <property type="protein sequence ID" value="VDD96630.1"/>
    <property type="molecule type" value="Genomic_DNA"/>
</dbReference>
<accession>A0A0N4VMI5</accession>
<evidence type="ECO:0000313" key="3">
    <source>
        <dbReference type="Proteomes" id="UP000274131"/>
    </source>
</evidence>
<keyword evidence="3" id="KW-1185">Reference proteome</keyword>
<feature type="compositionally biased region" description="Basic residues" evidence="1">
    <location>
        <begin position="148"/>
        <end position="169"/>
    </location>
</feature>
<evidence type="ECO:0000313" key="2">
    <source>
        <dbReference type="EMBL" id="VDD96630.1"/>
    </source>
</evidence>
<proteinExistence type="predicted"/>
<dbReference type="WBParaSite" id="EVEC_0001214301-mRNA-1">
    <property type="protein sequence ID" value="EVEC_0001214301-mRNA-1"/>
    <property type="gene ID" value="EVEC_0001214301"/>
</dbReference>
<dbReference type="AlphaFoldDB" id="A0A0N4VMI5"/>
<protein>
    <submittedName>
        <fullName evidence="4">Collagen triple helix repeat protein</fullName>
    </submittedName>
</protein>
<reference evidence="4" key="1">
    <citation type="submission" date="2017-02" db="UniProtKB">
        <authorList>
            <consortium name="WormBaseParasite"/>
        </authorList>
    </citation>
    <scope>IDENTIFICATION</scope>
</reference>
<evidence type="ECO:0000313" key="4">
    <source>
        <dbReference type="WBParaSite" id="EVEC_0001214301-mRNA-1"/>
    </source>
</evidence>
<dbReference type="Proteomes" id="UP000274131">
    <property type="component" value="Unassembled WGS sequence"/>
</dbReference>
<organism evidence="4">
    <name type="scientific">Enterobius vermicularis</name>
    <name type="common">Human pinworm</name>
    <dbReference type="NCBI Taxonomy" id="51028"/>
    <lineage>
        <taxon>Eukaryota</taxon>
        <taxon>Metazoa</taxon>
        <taxon>Ecdysozoa</taxon>
        <taxon>Nematoda</taxon>
        <taxon>Chromadorea</taxon>
        <taxon>Rhabditida</taxon>
        <taxon>Spirurina</taxon>
        <taxon>Oxyuridomorpha</taxon>
        <taxon>Oxyuroidea</taxon>
        <taxon>Oxyuridae</taxon>
        <taxon>Enterobius</taxon>
    </lineage>
</organism>
<gene>
    <name evidence="2" type="ORF">EVEC_LOCUS11381</name>
</gene>
<evidence type="ECO:0000256" key="1">
    <source>
        <dbReference type="SAM" id="MobiDB-lite"/>
    </source>
</evidence>
<name>A0A0N4VMI5_ENTVE</name>
<feature type="region of interest" description="Disordered" evidence="1">
    <location>
        <begin position="122"/>
        <end position="169"/>
    </location>
</feature>
<reference evidence="2 3" key="2">
    <citation type="submission" date="2018-10" db="EMBL/GenBank/DDBJ databases">
        <authorList>
            <consortium name="Pathogen Informatics"/>
        </authorList>
    </citation>
    <scope>NUCLEOTIDE SEQUENCE [LARGE SCALE GENOMIC DNA]</scope>
</reference>